<dbReference type="Pfam" id="PF02571">
    <property type="entry name" value="CbiJ"/>
    <property type="match status" value="1"/>
</dbReference>
<dbReference type="OrthoDB" id="5183775at2"/>
<dbReference type="GO" id="GO:0009236">
    <property type="term" value="P:cobalamin biosynthetic process"/>
    <property type="evidence" value="ECO:0007669"/>
    <property type="project" value="UniProtKB-UniPathway"/>
</dbReference>
<dbReference type="Proteomes" id="UP000251571">
    <property type="component" value="Unassembled WGS sequence"/>
</dbReference>
<dbReference type="PANTHER" id="PTHR36925:SF1">
    <property type="entry name" value="COBALT-PRECORRIN-6A REDUCTASE"/>
    <property type="match status" value="1"/>
</dbReference>
<dbReference type="UniPathway" id="UPA00148"/>
<dbReference type="PANTHER" id="PTHR36925">
    <property type="entry name" value="COBALT-PRECORRIN-6A REDUCTASE"/>
    <property type="match status" value="1"/>
</dbReference>
<evidence type="ECO:0000313" key="5">
    <source>
        <dbReference type="EMBL" id="SSA44408.1"/>
    </source>
</evidence>
<dbReference type="EMBL" id="UETC01000003">
    <property type="protein sequence ID" value="SSA44408.1"/>
    <property type="molecule type" value="Genomic_DNA"/>
</dbReference>
<evidence type="ECO:0000313" key="7">
    <source>
        <dbReference type="Proteomes" id="UP000251571"/>
    </source>
</evidence>
<accession>A0A2Y9AM53</accession>
<keyword evidence="2" id="KW-0169">Cobalamin biosynthesis</keyword>
<dbReference type="Proteomes" id="UP000245839">
    <property type="component" value="Unassembled WGS sequence"/>
</dbReference>
<dbReference type="AlphaFoldDB" id="A0A2Y9AM53"/>
<organism evidence="5 7">
    <name type="scientific">Jannaschia seohaensis</name>
    <dbReference type="NCBI Taxonomy" id="475081"/>
    <lineage>
        <taxon>Bacteria</taxon>
        <taxon>Pseudomonadati</taxon>
        <taxon>Pseudomonadota</taxon>
        <taxon>Alphaproteobacteria</taxon>
        <taxon>Rhodobacterales</taxon>
        <taxon>Roseobacteraceae</taxon>
        <taxon>Jannaschia</taxon>
    </lineage>
</organism>
<evidence type="ECO:0000256" key="1">
    <source>
        <dbReference type="ARBA" id="ARBA00004953"/>
    </source>
</evidence>
<name>A0A2Y9AM53_9RHOB</name>
<keyword evidence="3" id="KW-0560">Oxidoreductase</keyword>
<evidence type="ECO:0000256" key="3">
    <source>
        <dbReference type="ARBA" id="ARBA00023002"/>
    </source>
</evidence>
<gene>
    <name evidence="4" type="ORF">BCF38_103171</name>
    <name evidence="5" type="ORF">SAMN05421539_103171</name>
</gene>
<comment type="pathway">
    <text evidence="1">Cofactor biosynthesis; adenosylcobalamin biosynthesis.</text>
</comment>
<evidence type="ECO:0000313" key="6">
    <source>
        <dbReference type="Proteomes" id="UP000245839"/>
    </source>
</evidence>
<dbReference type="PROSITE" id="PS51014">
    <property type="entry name" value="COBK_CBIJ"/>
    <property type="match status" value="1"/>
</dbReference>
<dbReference type="RefSeq" id="WP_109563947.1">
    <property type="nucleotide sequence ID" value="NZ_QGDJ01000003.1"/>
</dbReference>
<reference evidence="4 6" key="3">
    <citation type="submission" date="2018-03" db="EMBL/GenBank/DDBJ databases">
        <title>Genomic Encyclopedia of Archaeal and Bacterial Type Strains, Phase II (KMG-II): from individual species to whole genera.</title>
        <authorList>
            <person name="Goeker M."/>
        </authorList>
    </citation>
    <scope>NUCLEOTIDE SEQUENCE [LARGE SCALE GENOMIC DNA]</scope>
    <source>
        <strain evidence="4 6">DSM 25227</strain>
    </source>
</reference>
<sequence length="239" mass="24592">MRGSVLILAGTAEARAVCAAVRDLEVLASLAGATARPAALGVPTRVGGFGGEAGFAAALAGMAAVLDATHPYAARISERASRLCASRGLPYLRLMRAGWPARRGWRVHADAEAAARALPPGARVFLSVGPGSLAPFLGRGLHLICRRIDPAPPRSGVTWVIGRPPFPVEAEAALFRAHGITDLVTKDSGGPAAKLDAAEALGIAVHVIARPPPPPGEETDDIDRAIAFVRAHAADRDPG</sequence>
<reference evidence="5" key="2">
    <citation type="submission" date="2016-10" db="EMBL/GenBank/DDBJ databases">
        <authorList>
            <person name="Cai Z."/>
        </authorList>
    </citation>
    <scope>NUCLEOTIDE SEQUENCE [LARGE SCALE GENOMIC DNA]</scope>
    <source>
        <strain evidence="5">DSM 25227</strain>
    </source>
</reference>
<dbReference type="GO" id="GO:0016994">
    <property type="term" value="F:precorrin-6A reductase activity"/>
    <property type="evidence" value="ECO:0007669"/>
    <property type="project" value="InterPro"/>
</dbReference>
<keyword evidence="6" id="KW-1185">Reference proteome</keyword>
<reference evidence="7" key="1">
    <citation type="submission" date="2016-10" db="EMBL/GenBank/DDBJ databases">
        <authorList>
            <person name="Varghese N."/>
            <person name="Submissions S."/>
        </authorList>
    </citation>
    <scope>NUCLEOTIDE SEQUENCE [LARGE SCALE GENOMIC DNA]</scope>
    <source>
        <strain evidence="7">DSM 25227</strain>
    </source>
</reference>
<dbReference type="EMBL" id="QGDJ01000003">
    <property type="protein sequence ID" value="PWJ20355.1"/>
    <property type="molecule type" value="Genomic_DNA"/>
</dbReference>
<proteinExistence type="predicted"/>
<evidence type="ECO:0000313" key="4">
    <source>
        <dbReference type="EMBL" id="PWJ20355.1"/>
    </source>
</evidence>
<evidence type="ECO:0000256" key="2">
    <source>
        <dbReference type="ARBA" id="ARBA00022573"/>
    </source>
</evidence>
<protein>
    <submittedName>
        <fullName evidence="5">Precorrin-6A/cobalt-precorrin-6A reductase</fullName>
    </submittedName>
</protein>
<dbReference type="InterPro" id="IPR003723">
    <property type="entry name" value="Precorrin-6x_reduct"/>
</dbReference>